<evidence type="ECO:0008006" key="4">
    <source>
        <dbReference type="Google" id="ProtNLM"/>
    </source>
</evidence>
<sequence length="222" mass="22761">MRVRPATVTVIALVLVLAGCGPGPEPPSEPPSPTSSPSLSVEPPTTPQPEPDTAAGPEGPTLPPELAARMPPEEEIDGLVLEAEAAYVDHRAAYDAAASTGFTDPDLVETLFATATGDVLDALEAEATALAGVGRVVDGRAEVLGTELHSLLVPEEDGTGFGVALGVCLHIEGALEESDGSVVYELDGEPVHLVVRLTVHEGTWRVATQSVQEGPCPEGLGP</sequence>
<gene>
    <name evidence="2" type="ORF">H9624_01095</name>
</gene>
<evidence type="ECO:0000256" key="1">
    <source>
        <dbReference type="SAM" id="MobiDB-lite"/>
    </source>
</evidence>
<protein>
    <recommendedName>
        <fullName evidence="4">Lipoprotein</fullName>
    </recommendedName>
</protein>
<feature type="compositionally biased region" description="Pro residues" evidence="1">
    <location>
        <begin position="23"/>
        <end position="34"/>
    </location>
</feature>
<comment type="caution">
    <text evidence="2">The sequence shown here is derived from an EMBL/GenBank/DDBJ whole genome shotgun (WGS) entry which is preliminary data.</text>
</comment>
<dbReference type="PROSITE" id="PS51257">
    <property type="entry name" value="PROKAR_LIPOPROTEIN"/>
    <property type="match status" value="1"/>
</dbReference>
<feature type="region of interest" description="Disordered" evidence="1">
    <location>
        <begin position="21"/>
        <end position="68"/>
    </location>
</feature>
<evidence type="ECO:0000313" key="3">
    <source>
        <dbReference type="Proteomes" id="UP000661894"/>
    </source>
</evidence>
<proteinExistence type="predicted"/>
<organism evidence="2 3">
    <name type="scientific">Oceanitalea stevensii</name>
    <dbReference type="NCBI Taxonomy" id="2763072"/>
    <lineage>
        <taxon>Bacteria</taxon>
        <taxon>Bacillati</taxon>
        <taxon>Actinomycetota</taxon>
        <taxon>Actinomycetes</taxon>
        <taxon>Micrococcales</taxon>
        <taxon>Bogoriellaceae</taxon>
        <taxon>Georgenia</taxon>
    </lineage>
</organism>
<reference evidence="2 3" key="1">
    <citation type="submission" date="2020-08" db="EMBL/GenBank/DDBJ databases">
        <title>A Genomic Blueprint of the Chicken Gut Microbiome.</title>
        <authorList>
            <person name="Gilroy R."/>
            <person name="Ravi A."/>
            <person name="Getino M."/>
            <person name="Pursley I."/>
            <person name="Horton D.L."/>
            <person name="Alikhan N.-F."/>
            <person name="Baker D."/>
            <person name="Gharbi K."/>
            <person name="Hall N."/>
            <person name="Watson M."/>
            <person name="Adriaenssens E.M."/>
            <person name="Foster-Nyarko E."/>
            <person name="Jarju S."/>
            <person name="Secka A."/>
            <person name="Antonio M."/>
            <person name="Oren A."/>
            <person name="Chaudhuri R."/>
            <person name="La Ragione R.M."/>
            <person name="Hildebrand F."/>
            <person name="Pallen M.J."/>
        </authorList>
    </citation>
    <scope>NUCLEOTIDE SEQUENCE [LARGE SCALE GENOMIC DNA]</scope>
    <source>
        <strain evidence="2 3">Sa1BUA1</strain>
    </source>
</reference>
<evidence type="ECO:0000313" key="2">
    <source>
        <dbReference type="EMBL" id="MBD8060914.1"/>
    </source>
</evidence>
<dbReference type="EMBL" id="JACSPO010000001">
    <property type="protein sequence ID" value="MBD8060914.1"/>
    <property type="molecule type" value="Genomic_DNA"/>
</dbReference>
<dbReference type="Proteomes" id="UP000661894">
    <property type="component" value="Unassembled WGS sequence"/>
</dbReference>
<dbReference type="RefSeq" id="WP_251838063.1">
    <property type="nucleotide sequence ID" value="NZ_JACSPO010000001.1"/>
</dbReference>
<name>A0ABR8YZ65_9MICO</name>
<keyword evidence="3" id="KW-1185">Reference proteome</keyword>
<accession>A0ABR8YZ65</accession>